<keyword evidence="8" id="KW-0732">Signal</keyword>
<keyword evidence="4 8" id="KW-0812">Transmembrane</keyword>
<proteinExistence type="inferred from homology"/>
<dbReference type="InterPro" id="IPR005013">
    <property type="entry name" value="DDOST_48_kDa_subunit"/>
</dbReference>
<evidence type="ECO:0000256" key="4">
    <source>
        <dbReference type="ARBA" id="ARBA00022692"/>
    </source>
</evidence>
<evidence type="ECO:0000256" key="5">
    <source>
        <dbReference type="ARBA" id="ARBA00022824"/>
    </source>
</evidence>
<keyword evidence="7 8" id="KW-0472">Membrane</keyword>
<feature type="transmembrane region" description="Helical" evidence="8">
    <location>
        <begin position="419"/>
        <end position="442"/>
    </location>
</feature>
<feature type="domain" description="OST48 N-terminal" evidence="9">
    <location>
        <begin position="39"/>
        <end position="287"/>
    </location>
</feature>
<comment type="similarity">
    <text evidence="3 8">Belongs to the DDOST 48 kDa subunit family.</text>
</comment>
<dbReference type="STRING" id="984486.A0A1E3QIU3"/>
<reference evidence="12" key="1">
    <citation type="submission" date="2016-05" db="EMBL/GenBank/DDBJ databases">
        <title>Comparative genomics of biotechnologically important yeasts.</title>
        <authorList>
            <consortium name="DOE Joint Genome Institute"/>
            <person name="Riley R."/>
            <person name="Haridas S."/>
            <person name="Wolfe K.H."/>
            <person name="Lopes M.R."/>
            <person name="Hittinger C.T."/>
            <person name="Goker M."/>
            <person name="Salamov A."/>
            <person name="Wisecaver J."/>
            <person name="Long T.M."/>
            <person name="Aerts A.L."/>
            <person name="Barry K."/>
            <person name="Choi C."/>
            <person name="Clum A."/>
            <person name="Coughlan A.Y."/>
            <person name="Deshpande S."/>
            <person name="Douglass A.P."/>
            <person name="Hanson S.J."/>
            <person name="Klenk H.-P."/>
            <person name="Labutti K."/>
            <person name="Lapidus A."/>
            <person name="Lindquist E."/>
            <person name="Lipzen A."/>
            <person name="Meier-Kolthoff J.P."/>
            <person name="Ohm R.A."/>
            <person name="Otillar R.P."/>
            <person name="Pangilinan J."/>
            <person name="Peng Y."/>
            <person name="Rokas A."/>
            <person name="Rosa C.A."/>
            <person name="Scheuner C."/>
            <person name="Sibirny A.A."/>
            <person name="Slot J.C."/>
            <person name="Stielow J.B."/>
            <person name="Sun H."/>
            <person name="Kurtzman C.P."/>
            <person name="Blackwell M."/>
            <person name="Grigoriev I.V."/>
            <person name="Jeffries T.W."/>
        </authorList>
    </citation>
    <scope>NUCLEOTIDE SEQUENCE [LARGE SCALE GENOMIC DNA]</scope>
    <source>
        <strain evidence="12">NRRL Y-12698</strain>
    </source>
</reference>
<evidence type="ECO:0000256" key="2">
    <source>
        <dbReference type="ARBA" id="ARBA00004922"/>
    </source>
</evidence>
<comment type="function">
    <text evidence="8">Subunit of the oligosaccharyl transferase (OST) complex that catalyzes the initial transfer of a defined glycan (Glc(3)Man(9)GlcNAc(2) in eukaryotes) from the lipid carrier dolichol-pyrophosphate to an asparagine residue within an Asn-X-Ser/Thr consensus motif in nascent polypeptide chains, the first step in protein N-glycosylation. N-glycosylation occurs cotranslationally and the complex associates with the Sec61 complex at the channel-forming translocon complex that mediates protein translocation across the endoplasmic reticulum (ER).</text>
</comment>
<dbReference type="UniPathway" id="UPA00378"/>
<dbReference type="OrthoDB" id="29105at2759"/>
<dbReference type="InterPro" id="IPR055459">
    <property type="entry name" value="OST48_MD"/>
</dbReference>
<dbReference type="PANTHER" id="PTHR10830:SF0">
    <property type="entry name" value="DOLICHYL-DIPHOSPHOOLIGOSACCHARIDE--PROTEIN GLYCOSYLTRANSFERASE 48 KDA SUBUNIT"/>
    <property type="match status" value="1"/>
</dbReference>
<keyword evidence="6 8" id="KW-1133">Transmembrane helix</keyword>
<keyword evidence="5 8" id="KW-0256">Endoplasmic reticulum</keyword>
<feature type="signal peptide" evidence="8">
    <location>
        <begin position="1"/>
        <end position="20"/>
    </location>
</feature>
<dbReference type="Proteomes" id="UP000094336">
    <property type="component" value="Unassembled WGS sequence"/>
</dbReference>
<evidence type="ECO:0000256" key="7">
    <source>
        <dbReference type="ARBA" id="ARBA00023136"/>
    </source>
</evidence>
<dbReference type="EMBL" id="KV454440">
    <property type="protein sequence ID" value="ODQ77528.1"/>
    <property type="molecule type" value="Genomic_DNA"/>
</dbReference>
<dbReference type="GeneID" id="30144548"/>
<comment type="subcellular location">
    <subcellularLocation>
        <location evidence="8">Endoplasmic reticulum membrane</location>
        <topology evidence="8">Single-pass type I membrane protein</topology>
    </subcellularLocation>
    <subcellularLocation>
        <location evidence="1">Membrane</location>
        <topology evidence="1">Single-pass type I membrane protein</topology>
    </subcellularLocation>
</comment>
<protein>
    <recommendedName>
        <fullName evidence="8">Dolichyl-diphosphooligosaccharide--protein glycosyltransferase subunit WBP1</fullName>
        <shortName evidence="8">Oligosaccharyl transferase subunit WBP1</shortName>
    </recommendedName>
</protein>
<name>A0A1E3QIU3_9ASCO</name>
<evidence type="ECO:0000256" key="3">
    <source>
        <dbReference type="ARBA" id="ARBA00008743"/>
    </source>
</evidence>
<dbReference type="GO" id="GO:0005635">
    <property type="term" value="C:nuclear envelope"/>
    <property type="evidence" value="ECO:0007669"/>
    <property type="project" value="EnsemblFungi"/>
</dbReference>
<dbReference type="GO" id="GO:0004576">
    <property type="term" value="F:oligosaccharyl transferase activity"/>
    <property type="evidence" value="ECO:0007669"/>
    <property type="project" value="EnsemblFungi"/>
</dbReference>
<gene>
    <name evidence="11" type="ORF">BABINDRAFT_10158</name>
</gene>
<evidence type="ECO:0000256" key="1">
    <source>
        <dbReference type="ARBA" id="ARBA00004479"/>
    </source>
</evidence>
<evidence type="ECO:0000313" key="12">
    <source>
        <dbReference type="Proteomes" id="UP000094336"/>
    </source>
</evidence>
<evidence type="ECO:0000256" key="8">
    <source>
        <dbReference type="RuleBase" id="RU361142"/>
    </source>
</evidence>
<feature type="chain" id="PRO_5009027379" description="Dolichyl-diphosphooligosaccharide--protein glycosyltransferase subunit WBP1" evidence="8">
    <location>
        <begin position="21"/>
        <end position="459"/>
    </location>
</feature>
<keyword evidence="12" id="KW-1185">Reference proteome</keyword>
<dbReference type="RefSeq" id="XP_018982856.1">
    <property type="nucleotide sequence ID" value="XM_019126694.1"/>
</dbReference>
<evidence type="ECO:0000259" key="10">
    <source>
        <dbReference type="Pfam" id="PF23358"/>
    </source>
</evidence>
<comment type="pathway">
    <text evidence="2 8">Protein modification; protein glycosylation.</text>
</comment>
<sequence length="459" mass="51160">MFINGLRVLAFATSLLSVAAVSVTPRNDTLILFDPKLLADDAFTASQFSELYAKLTNELHYNVHTKSYADLSAKSDDAKFELDFANHRYANLVLLPTSLKKLPKLSAGKLLDFVNDASPELAQQANVFVVSSPKHVNDDFRAFLNELGIYPAPKNHRVVDHFNYVDVEASKHDLLRLPLVSGENLVANQHIVRDLDSILYEGSAALISNSPLLIPVVKASRTAYTANSKDAADVWALGSQANLVVAFQGAENNNRVVWLGSDALVGNEFLVAETSNSQLVTDLLRWCFQETGVIKLADASLTQTHPARDLKISDEVTYAITLALWNPATAAWEPFHTTDLQLEVIMLDPYYRVFLQEAEETASGVVYSRTFKLPDHHGIFKFLVDYKQAGLAFVRDEIVRPIRHLANDEFPRSWELTNAWVYISGAVTVVVAWFVFVVLMLYSDDGEKKVLVEESKKDI</sequence>
<dbReference type="AlphaFoldDB" id="A0A1E3QIU3"/>
<dbReference type="GO" id="GO:0008250">
    <property type="term" value="C:oligosaccharyltransferase complex"/>
    <property type="evidence" value="ECO:0007669"/>
    <property type="project" value="EnsemblFungi"/>
</dbReference>
<evidence type="ECO:0000256" key="6">
    <source>
        <dbReference type="ARBA" id="ARBA00022989"/>
    </source>
</evidence>
<feature type="domain" description="OST48 middle" evidence="10">
    <location>
        <begin position="304"/>
        <end position="443"/>
    </location>
</feature>
<evidence type="ECO:0000313" key="11">
    <source>
        <dbReference type="EMBL" id="ODQ77528.1"/>
    </source>
</evidence>
<comment type="subunit">
    <text evidence="8">Component of the oligosaccharyltransferase (OST) complex.</text>
</comment>
<evidence type="ECO:0000259" key="9">
    <source>
        <dbReference type="Pfam" id="PF03345"/>
    </source>
</evidence>
<dbReference type="Pfam" id="PF23358">
    <property type="entry name" value="OST48_MD"/>
    <property type="match status" value="1"/>
</dbReference>
<dbReference type="PANTHER" id="PTHR10830">
    <property type="entry name" value="DOLICHYL-DIPHOSPHOOLIGOSACCHARIDE--PROTEIN GLYCOSYLTRANSFERASE 48 KDA SUBUNIT"/>
    <property type="match status" value="1"/>
</dbReference>
<dbReference type="Pfam" id="PF03345">
    <property type="entry name" value="OST48_N"/>
    <property type="match status" value="1"/>
</dbReference>
<accession>A0A1E3QIU3</accession>
<dbReference type="InterPro" id="IPR055457">
    <property type="entry name" value="OST48_N"/>
</dbReference>
<organism evidence="11 12">
    <name type="scientific">Babjeviella inositovora NRRL Y-12698</name>
    <dbReference type="NCBI Taxonomy" id="984486"/>
    <lineage>
        <taxon>Eukaryota</taxon>
        <taxon>Fungi</taxon>
        <taxon>Dikarya</taxon>
        <taxon>Ascomycota</taxon>
        <taxon>Saccharomycotina</taxon>
        <taxon>Pichiomycetes</taxon>
        <taxon>Serinales incertae sedis</taxon>
        <taxon>Babjeviella</taxon>
    </lineage>
</organism>
<dbReference type="GO" id="GO:0018279">
    <property type="term" value="P:protein N-linked glycosylation via asparagine"/>
    <property type="evidence" value="ECO:0007669"/>
    <property type="project" value="UniProtKB-UniRule"/>
</dbReference>